<organism evidence="1 2">
    <name type="scientific">Dyadobacter helix</name>
    <dbReference type="NCBI Taxonomy" id="2822344"/>
    <lineage>
        <taxon>Bacteria</taxon>
        <taxon>Pseudomonadati</taxon>
        <taxon>Bacteroidota</taxon>
        <taxon>Cytophagia</taxon>
        <taxon>Cytophagales</taxon>
        <taxon>Spirosomataceae</taxon>
        <taxon>Dyadobacter</taxon>
    </lineage>
</organism>
<accession>A0A916N4Q8</accession>
<evidence type="ECO:0000313" key="2">
    <source>
        <dbReference type="Proteomes" id="UP000680038"/>
    </source>
</evidence>
<dbReference type="Proteomes" id="UP000680038">
    <property type="component" value="Unassembled WGS sequence"/>
</dbReference>
<proteinExistence type="predicted"/>
<dbReference type="AlphaFoldDB" id="A0A916N4Q8"/>
<evidence type="ECO:0000313" key="1">
    <source>
        <dbReference type="EMBL" id="CAG5001897.1"/>
    </source>
</evidence>
<reference evidence="1" key="1">
    <citation type="submission" date="2021-04" db="EMBL/GenBank/DDBJ databases">
        <authorList>
            <person name="Rodrigo-Torres L."/>
            <person name="Arahal R. D."/>
            <person name="Lucena T."/>
        </authorList>
    </citation>
    <scope>NUCLEOTIDE SEQUENCE</scope>
    <source>
        <strain evidence="1">CECT 9275</strain>
    </source>
</reference>
<sequence length="128" mass="14975">MPNDDEPTSMEEQLKIKATDRDTQVLYENFLRVIQKTKDENIHECAWYPLHLSDFDSENEKILEVWGPAFKEASLRLIQDGYHVTELMSNYGYGRKYKEILICWSDEALKQAQETGYPFLKLPDAIIA</sequence>
<name>A0A916N4Q8_9BACT</name>
<dbReference type="EMBL" id="CAJRAF010000002">
    <property type="protein sequence ID" value="CAG5001897.1"/>
    <property type="molecule type" value="Genomic_DNA"/>
</dbReference>
<keyword evidence="2" id="KW-1185">Reference proteome</keyword>
<protein>
    <submittedName>
        <fullName evidence="1">Uncharacterized protein</fullName>
    </submittedName>
</protein>
<comment type="caution">
    <text evidence="1">The sequence shown here is derived from an EMBL/GenBank/DDBJ whole genome shotgun (WGS) entry which is preliminary data.</text>
</comment>
<gene>
    <name evidence="1" type="ORF">DYBT9275_02763</name>
</gene>